<dbReference type="GeneID" id="59309937"/>
<proteinExistence type="predicted"/>
<evidence type="ECO:0000313" key="3">
    <source>
        <dbReference type="Proteomes" id="UP000547976"/>
    </source>
</evidence>
<sequence length="555" mass="62168">MSVAKTTGDASKLILPVKLEKFRPPGLLKDLEGEQLDRWSQTVDGWFGQEINGDFPGRTKLVQFFNPTTFDHDQSLPPVPITWVGFPLSVRIKQPTDDARWAYAENPENQRVPEGKNVVPPLIQEFHQKNPRTGEDEIIVVKRQREDRWVMDEYLEWSTKKVDGDVQVVSFTCEGPEYWEEVARYNPILTETPIKNPAPQKYERNNKILDIYKKLNPDFADQIKGDDLVNEDGTYDKFNKWNGHTDTGTIAHLIQYNNSLSAEIDIAAQATVTRTDLVYGETITNMLTLCGDASSYGNPGRNSDPTVRNQFFNETIESNGRQIGAAVNEVCRLARDTVLPIDASISVKDPVALYIYDADFSSFLLDRTGKRRGNPREMSPVPDGVFDWCDRGDITENMGLHLRVSIPKGMKTDDGSRDLNVSDLFDQNNGGRYVHYGSQFADYIFMSVSGVVGPRSKDETWPGEPQPALTYTAPYLEKPIVEPKVLEPAPDIGVSKMSVNTFANGEINAVVTTADIKVLKSMVAAKQGPPDFMGMPEPGPPNGPDFQRVKPKLIY</sequence>
<gene>
    <name evidence="2" type="ORF">FSUBG_10623</name>
</gene>
<dbReference type="RefSeq" id="XP_036533914.1">
    <property type="nucleotide sequence ID" value="XM_036675219.1"/>
</dbReference>
<name>A0A8H5P6M8_GIBSU</name>
<dbReference type="Proteomes" id="UP000547976">
    <property type="component" value="Unassembled WGS sequence"/>
</dbReference>
<organism evidence="2 3">
    <name type="scientific">Gibberella subglutinans</name>
    <name type="common">Fusarium subglutinans</name>
    <dbReference type="NCBI Taxonomy" id="42677"/>
    <lineage>
        <taxon>Eukaryota</taxon>
        <taxon>Fungi</taxon>
        <taxon>Dikarya</taxon>
        <taxon>Ascomycota</taxon>
        <taxon>Pezizomycotina</taxon>
        <taxon>Sordariomycetes</taxon>
        <taxon>Hypocreomycetidae</taxon>
        <taxon>Hypocreales</taxon>
        <taxon>Nectriaceae</taxon>
        <taxon>Fusarium</taxon>
        <taxon>Fusarium fujikuroi species complex</taxon>
    </lineage>
</organism>
<dbReference type="AlphaFoldDB" id="A0A8H5P6M8"/>
<evidence type="ECO:0000313" key="2">
    <source>
        <dbReference type="EMBL" id="KAF5591021.1"/>
    </source>
</evidence>
<reference evidence="2 3" key="1">
    <citation type="submission" date="2020-05" db="EMBL/GenBank/DDBJ databases">
        <title>Identification and distribution of gene clusters putatively required for synthesis of sphingolipid metabolism inhibitors in phylogenetically diverse species of the filamentous fungus Fusarium.</title>
        <authorList>
            <person name="Kim H.-S."/>
            <person name="Busman M."/>
            <person name="Brown D.W."/>
            <person name="Divon H."/>
            <person name="Uhlig S."/>
            <person name="Proctor R.H."/>
        </authorList>
    </citation>
    <scope>NUCLEOTIDE SEQUENCE [LARGE SCALE GENOMIC DNA]</scope>
    <source>
        <strain evidence="2 3">NRRL 66333</strain>
    </source>
</reference>
<keyword evidence="3" id="KW-1185">Reference proteome</keyword>
<feature type="region of interest" description="Disordered" evidence="1">
    <location>
        <begin position="534"/>
        <end position="555"/>
    </location>
</feature>
<comment type="caution">
    <text evidence="2">The sequence shown here is derived from an EMBL/GenBank/DDBJ whole genome shotgun (WGS) entry which is preliminary data.</text>
</comment>
<dbReference type="OrthoDB" id="10253919at2759"/>
<evidence type="ECO:0000256" key="1">
    <source>
        <dbReference type="SAM" id="MobiDB-lite"/>
    </source>
</evidence>
<accession>A0A8H5P6M8</accession>
<dbReference type="EMBL" id="JAAOAV010000186">
    <property type="protein sequence ID" value="KAF5591021.1"/>
    <property type="molecule type" value="Genomic_DNA"/>
</dbReference>
<protein>
    <submittedName>
        <fullName evidence="2">Uncharacterized protein</fullName>
    </submittedName>
</protein>